<keyword evidence="11" id="KW-1185">Reference proteome</keyword>
<comment type="cofactor">
    <cofactor evidence="1">
        <name>Zn(2+)</name>
        <dbReference type="ChEBI" id="CHEBI:29105"/>
    </cofactor>
</comment>
<comment type="similarity">
    <text evidence="2 7">Belongs to the peptidase M14 family.</text>
</comment>
<evidence type="ECO:0000256" key="7">
    <source>
        <dbReference type="PROSITE-ProRule" id="PRU01379"/>
    </source>
</evidence>
<organism evidence="10 11">
    <name type="scientific">Paraconexibacter antarcticus</name>
    <dbReference type="NCBI Taxonomy" id="2949664"/>
    <lineage>
        <taxon>Bacteria</taxon>
        <taxon>Bacillati</taxon>
        <taxon>Actinomycetota</taxon>
        <taxon>Thermoleophilia</taxon>
        <taxon>Solirubrobacterales</taxon>
        <taxon>Paraconexibacteraceae</taxon>
        <taxon>Paraconexibacter</taxon>
    </lineage>
</organism>
<evidence type="ECO:0000256" key="5">
    <source>
        <dbReference type="ARBA" id="ARBA00022833"/>
    </source>
</evidence>
<dbReference type="RefSeq" id="WP_254569513.1">
    <property type="nucleotide sequence ID" value="NZ_CP098502.1"/>
</dbReference>
<evidence type="ECO:0000256" key="4">
    <source>
        <dbReference type="ARBA" id="ARBA00022801"/>
    </source>
</evidence>
<feature type="signal peptide" evidence="8">
    <location>
        <begin position="1"/>
        <end position="33"/>
    </location>
</feature>
<dbReference type="Gene3D" id="3.40.630.10">
    <property type="entry name" value="Zn peptidases"/>
    <property type="match status" value="1"/>
</dbReference>
<protein>
    <recommendedName>
        <fullName evidence="9">Peptidase M14 domain-containing protein</fullName>
    </recommendedName>
</protein>
<keyword evidence="4" id="KW-0378">Hydrolase</keyword>
<keyword evidence="6" id="KW-0482">Metalloprotease</keyword>
<evidence type="ECO:0000313" key="11">
    <source>
        <dbReference type="Proteomes" id="UP001056035"/>
    </source>
</evidence>
<dbReference type="PROSITE" id="PS52035">
    <property type="entry name" value="PEPTIDASE_M14"/>
    <property type="match status" value="1"/>
</dbReference>
<name>A0ABY5DLP7_9ACTN</name>
<evidence type="ECO:0000259" key="9">
    <source>
        <dbReference type="PROSITE" id="PS52035"/>
    </source>
</evidence>
<dbReference type="SUPFAM" id="SSF53187">
    <property type="entry name" value="Zn-dependent exopeptidases"/>
    <property type="match status" value="1"/>
</dbReference>
<keyword evidence="3" id="KW-0645">Protease</keyword>
<evidence type="ECO:0000256" key="8">
    <source>
        <dbReference type="SAM" id="SignalP"/>
    </source>
</evidence>
<sequence length="699" mass="72311">MRAARGQRAATGLALACALLGGVGLGVPTAATAAGAVPPRVSVERVPLTAPAVQVPELEALGLDVTEDVTPRSATVIARSDAQRRALRAAGFAPVTVVPDELARLRSAAAASVRAARLRAATPRASGLPSGRTTYRTPAEVQADLDTLAAGHPGLVRRITLPERSVDGQPITGVEIAANVDVADDGRPVYVVLGEHHAREWPSAEIALEFALDLVQHQADPRIAPLLAAERIVVVPVVNPDGYAYSRGTLPGGQLNASAALKRRNCRADAGDPAGGGCARHRGVDLNRNYGAFWGGPGASTSADDDTYRGTGPWSEPEAQAVHEFTQHLAVTGVQSLHDVAGLVLRPPGFRALGLAPDEARLKALGDAMGAATGYASRFGYELYEVTGATEDWNYVAQGAFGYTIETAGAFPGDTDFQGTYQTHVVDQYLGGGASPGPAGKGVREALLLAAEEAADPRDHTIVRGRVPAGVTLRLHKDFTTVTSPRCSDSLSADACGPTGTPLATPDVLDVTLAAPAGGGAFSWHVGPSTRPFARARGTTETWTLTCERAGAVLATKAVFADRGQVVDVDPCDPASLPRTREGAGSVARTAGRVSATAPRQTRASVVRHRQLMLAVTCPVACRATMVVSSGSRTVASLPGAGARLAARRSTLVRARLSAAGRALLARGAGPRRLTARVLVRAADGDATTLTRRIVVARG</sequence>
<feature type="domain" description="Peptidase M14" evidence="9">
    <location>
        <begin position="134"/>
        <end position="454"/>
    </location>
</feature>
<evidence type="ECO:0000256" key="2">
    <source>
        <dbReference type="ARBA" id="ARBA00005988"/>
    </source>
</evidence>
<keyword evidence="8" id="KW-0732">Signal</keyword>
<accession>A0ABY5DLP7</accession>
<dbReference type="SMART" id="SM00631">
    <property type="entry name" value="Zn_pept"/>
    <property type="match status" value="1"/>
</dbReference>
<evidence type="ECO:0000256" key="6">
    <source>
        <dbReference type="ARBA" id="ARBA00023049"/>
    </source>
</evidence>
<dbReference type="InterPro" id="IPR000834">
    <property type="entry name" value="Peptidase_M14"/>
</dbReference>
<dbReference type="EMBL" id="CP098502">
    <property type="protein sequence ID" value="UTI62778.1"/>
    <property type="molecule type" value="Genomic_DNA"/>
</dbReference>
<dbReference type="PANTHER" id="PTHR11705:SF143">
    <property type="entry name" value="SLL0236 PROTEIN"/>
    <property type="match status" value="1"/>
</dbReference>
<reference evidence="10 11" key="1">
    <citation type="submission" date="2022-06" db="EMBL/GenBank/DDBJ databases">
        <title>Paraconexibacter antarcticus.</title>
        <authorList>
            <person name="Kim C.S."/>
        </authorList>
    </citation>
    <scope>NUCLEOTIDE SEQUENCE [LARGE SCALE GENOMIC DNA]</scope>
    <source>
        <strain evidence="10 11">02-257</strain>
    </source>
</reference>
<feature type="active site" description="Proton donor/acceptor" evidence="7">
    <location>
        <position position="406"/>
    </location>
</feature>
<dbReference type="Proteomes" id="UP001056035">
    <property type="component" value="Chromosome"/>
</dbReference>
<dbReference type="Pfam" id="PF00246">
    <property type="entry name" value="Peptidase_M14"/>
    <property type="match status" value="1"/>
</dbReference>
<keyword evidence="5" id="KW-0862">Zinc</keyword>
<proteinExistence type="inferred from homology"/>
<evidence type="ECO:0000256" key="3">
    <source>
        <dbReference type="ARBA" id="ARBA00022670"/>
    </source>
</evidence>
<evidence type="ECO:0000313" key="10">
    <source>
        <dbReference type="EMBL" id="UTI62778.1"/>
    </source>
</evidence>
<feature type="chain" id="PRO_5046604217" description="Peptidase M14 domain-containing protein" evidence="8">
    <location>
        <begin position="34"/>
        <end position="699"/>
    </location>
</feature>
<dbReference type="PANTHER" id="PTHR11705">
    <property type="entry name" value="PROTEASE FAMILY M14 CARBOXYPEPTIDASE A,B"/>
    <property type="match status" value="1"/>
</dbReference>
<evidence type="ECO:0000256" key="1">
    <source>
        <dbReference type="ARBA" id="ARBA00001947"/>
    </source>
</evidence>
<gene>
    <name evidence="10" type="ORF">NBH00_15580</name>
</gene>